<gene>
    <name evidence="2" type="ORF">H6G83_01900</name>
</gene>
<proteinExistence type="predicted"/>
<dbReference type="EMBL" id="JACJSG010000002">
    <property type="protein sequence ID" value="MBD2499380.1"/>
    <property type="molecule type" value="Genomic_DNA"/>
</dbReference>
<evidence type="ECO:0000313" key="2">
    <source>
        <dbReference type="EMBL" id="MBD2499380.1"/>
    </source>
</evidence>
<protein>
    <submittedName>
        <fullName evidence="2">Uncharacterized protein</fullName>
    </submittedName>
</protein>
<accession>A0ABR8CWT6</accession>
<evidence type="ECO:0000313" key="3">
    <source>
        <dbReference type="Proteomes" id="UP000661112"/>
    </source>
</evidence>
<comment type="caution">
    <text evidence="2">The sequence shown here is derived from an EMBL/GenBank/DDBJ whole genome shotgun (WGS) entry which is preliminary data.</text>
</comment>
<sequence length="54" mass="5319">MTVGLSSATDSRTDKSGDGEVGGVGGVGTGDWGLGIGGWELFNSPLLRSPPGRG</sequence>
<evidence type="ECO:0000256" key="1">
    <source>
        <dbReference type="SAM" id="MobiDB-lite"/>
    </source>
</evidence>
<feature type="compositionally biased region" description="Polar residues" evidence="1">
    <location>
        <begin position="1"/>
        <end position="10"/>
    </location>
</feature>
<feature type="region of interest" description="Disordered" evidence="1">
    <location>
        <begin position="1"/>
        <end position="29"/>
    </location>
</feature>
<reference evidence="2 3" key="1">
    <citation type="journal article" date="2020" name="ISME J.">
        <title>Comparative genomics reveals insights into cyanobacterial evolution and habitat adaptation.</title>
        <authorList>
            <person name="Chen M.Y."/>
            <person name="Teng W.K."/>
            <person name="Zhao L."/>
            <person name="Hu C.X."/>
            <person name="Zhou Y.K."/>
            <person name="Han B.P."/>
            <person name="Song L.R."/>
            <person name="Shu W.S."/>
        </authorList>
    </citation>
    <scope>NUCLEOTIDE SEQUENCE [LARGE SCALE GENOMIC DNA]</scope>
    <source>
        <strain evidence="2 3">FACHB-119</strain>
    </source>
</reference>
<dbReference type="Proteomes" id="UP000661112">
    <property type="component" value="Unassembled WGS sequence"/>
</dbReference>
<feature type="compositionally biased region" description="Gly residues" evidence="1">
    <location>
        <begin position="19"/>
        <end position="29"/>
    </location>
</feature>
<keyword evidence="3" id="KW-1185">Reference proteome</keyword>
<name>A0ABR8CWT6_9NOST</name>
<organism evidence="2 3">
    <name type="scientific">Anabaena azotica FACHB-119</name>
    <dbReference type="NCBI Taxonomy" id="947527"/>
    <lineage>
        <taxon>Bacteria</taxon>
        <taxon>Bacillati</taxon>
        <taxon>Cyanobacteriota</taxon>
        <taxon>Cyanophyceae</taxon>
        <taxon>Nostocales</taxon>
        <taxon>Nostocaceae</taxon>
        <taxon>Anabaena</taxon>
        <taxon>Anabaena azotica</taxon>
    </lineage>
</organism>